<evidence type="ECO:0000256" key="6">
    <source>
        <dbReference type="SAM" id="Phobius"/>
    </source>
</evidence>
<keyword evidence="3 5" id="KW-0597">Phosphoprotein</keyword>
<dbReference type="Gene3D" id="3.40.50.2300">
    <property type="match status" value="1"/>
</dbReference>
<dbReference type="Pfam" id="PF02518">
    <property type="entry name" value="HATPase_c"/>
    <property type="match status" value="1"/>
</dbReference>
<comment type="catalytic activity">
    <reaction evidence="1">
        <text>ATP + protein L-histidine = ADP + protein N-phospho-L-histidine.</text>
        <dbReference type="EC" id="2.7.13.3"/>
    </reaction>
</comment>
<keyword evidence="9" id="KW-0547">Nucleotide-binding</keyword>
<feature type="modified residue" description="4-aspartylphosphate" evidence="5">
    <location>
        <position position="521"/>
    </location>
</feature>
<keyword evidence="10" id="KW-1185">Reference proteome</keyword>
<dbReference type="InterPro" id="IPR011006">
    <property type="entry name" value="CheY-like_superfamily"/>
</dbReference>
<dbReference type="InterPro" id="IPR003594">
    <property type="entry name" value="HATPase_dom"/>
</dbReference>
<protein>
    <recommendedName>
        <fullName evidence="2">histidine kinase</fullName>
        <ecNumber evidence="2">2.7.13.3</ecNumber>
    </recommendedName>
</protein>
<proteinExistence type="predicted"/>
<dbReference type="SMART" id="SM00388">
    <property type="entry name" value="HisKA"/>
    <property type="match status" value="1"/>
</dbReference>
<dbReference type="PROSITE" id="PS50109">
    <property type="entry name" value="HIS_KIN"/>
    <property type="match status" value="1"/>
</dbReference>
<dbReference type="SMART" id="SM00448">
    <property type="entry name" value="REC"/>
    <property type="match status" value="1"/>
</dbReference>
<feature type="transmembrane region" description="Helical" evidence="6">
    <location>
        <begin position="12"/>
        <end position="38"/>
    </location>
</feature>
<comment type="caution">
    <text evidence="9">The sequence shown here is derived from an EMBL/GenBank/DDBJ whole genome shotgun (WGS) entry which is preliminary data.</text>
</comment>
<evidence type="ECO:0000313" key="10">
    <source>
        <dbReference type="Proteomes" id="UP001165267"/>
    </source>
</evidence>
<keyword evidence="6" id="KW-0472">Membrane</keyword>
<dbReference type="EMBL" id="JANKHG010000026">
    <property type="protein sequence ID" value="MCR2747683.1"/>
    <property type="molecule type" value="Genomic_DNA"/>
</dbReference>
<dbReference type="CDD" id="cd16922">
    <property type="entry name" value="HATPase_EvgS-ArcB-TorS-like"/>
    <property type="match status" value="1"/>
</dbReference>
<evidence type="ECO:0000256" key="5">
    <source>
        <dbReference type="PROSITE-ProRule" id="PRU00169"/>
    </source>
</evidence>
<dbReference type="InterPro" id="IPR036890">
    <property type="entry name" value="HATPase_C_sf"/>
</dbReference>
<feature type="domain" description="Response regulatory" evidence="8">
    <location>
        <begin position="472"/>
        <end position="590"/>
    </location>
</feature>
<dbReference type="Gene3D" id="1.10.287.130">
    <property type="match status" value="1"/>
</dbReference>
<evidence type="ECO:0000256" key="3">
    <source>
        <dbReference type="ARBA" id="ARBA00022553"/>
    </source>
</evidence>
<organism evidence="9 10">
    <name type="scientific">Limnobacter parvus</name>
    <dbReference type="NCBI Taxonomy" id="2939690"/>
    <lineage>
        <taxon>Bacteria</taxon>
        <taxon>Pseudomonadati</taxon>
        <taxon>Pseudomonadota</taxon>
        <taxon>Betaproteobacteria</taxon>
        <taxon>Burkholderiales</taxon>
        <taxon>Burkholderiaceae</taxon>
        <taxon>Limnobacter</taxon>
    </lineage>
</organism>
<dbReference type="SUPFAM" id="SSF55874">
    <property type="entry name" value="ATPase domain of HSP90 chaperone/DNA topoisomerase II/histidine kinase"/>
    <property type="match status" value="1"/>
</dbReference>
<evidence type="ECO:0000256" key="2">
    <source>
        <dbReference type="ARBA" id="ARBA00012438"/>
    </source>
</evidence>
<dbReference type="InterPro" id="IPR005467">
    <property type="entry name" value="His_kinase_dom"/>
</dbReference>
<evidence type="ECO:0000259" key="8">
    <source>
        <dbReference type="PROSITE" id="PS50110"/>
    </source>
</evidence>
<dbReference type="InterPro" id="IPR003661">
    <property type="entry name" value="HisK_dim/P_dom"/>
</dbReference>
<dbReference type="RefSeq" id="WP_257512902.1">
    <property type="nucleotide sequence ID" value="NZ_JANKHG010000026.1"/>
</dbReference>
<dbReference type="SUPFAM" id="SSF52172">
    <property type="entry name" value="CheY-like"/>
    <property type="match status" value="1"/>
</dbReference>
<dbReference type="Pfam" id="PF00512">
    <property type="entry name" value="HisKA"/>
    <property type="match status" value="1"/>
</dbReference>
<evidence type="ECO:0000259" key="7">
    <source>
        <dbReference type="PROSITE" id="PS50109"/>
    </source>
</evidence>
<keyword evidence="9" id="KW-0067">ATP-binding</keyword>
<dbReference type="SUPFAM" id="SSF47384">
    <property type="entry name" value="Homodimeric domain of signal transducing histidine kinase"/>
    <property type="match status" value="1"/>
</dbReference>
<keyword evidence="6" id="KW-1133">Transmembrane helix</keyword>
<dbReference type="PROSITE" id="PS50110">
    <property type="entry name" value="RESPONSE_REGULATORY"/>
    <property type="match status" value="1"/>
</dbReference>
<evidence type="ECO:0000256" key="4">
    <source>
        <dbReference type="ARBA" id="ARBA00023012"/>
    </source>
</evidence>
<dbReference type="SMART" id="SM00387">
    <property type="entry name" value="HATPase_c"/>
    <property type="match status" value="1"/>
</dbReference>
<dbReference type="EC" id="2.7.13.3" evidence="2"/>
<dbReference type="Gene3D" id="3.30.565.10">
    <property type="entry name" value="Histidine kinase-like ATPase, C-terminal domain"/>
    <property type="match status" value="1"/>
</dbReference>
<evidence type="ECO:0000256" key="1">
    <source>
        <dbReference type="ARBA" id="ARBA00000085"/>
    </source>
</evidence>
<dbReference type="PANTHER" id="PTHR45339">
    <property type="entry name" value="HYBRID SIGNAL TRANSDUCTION HISTIDINE KINASE J"/>
    <property type="match status" value="1"/>
</dbReference>
<gene>
    <name evidence="9" type="ORF">NSP04_13615</name>
</gene>
<dbReference type="CDD" id="cd17546">
    <property type="entry name" value="REC_hyHK_CKI1_RcsC-like"/>
    <property type="match status" value="1"/>
</dbReference>
<reference evidence="9" key="1">
    <citation type="submission" date="2022-07" db="EMBL/GenBank/DDBJ databases">
        <authorList>
            <person name="Xamxidin M."/>
        </authorList>
    </citation>
    <scope>NUCLEOTIDE SEQUENCE</scope>
    <source>
        <strain evidence="9">YS8-69</strain>
    </source>
</reference>
<dbReference type="PRINTS" id="PR00344">
    <property type="entry name" value="BCTRLSENSOR"/>
</dbReference>
<dbReference type="InterPro" id="IPR036097">
    <property type="entry name" value="HisK_dim/P_sf"/>
</dbReference>
<dbReference type="GO" id="GO:0005524">
    <property type="term" value="F:ATP binding"/>
    <property type="evidence" value="ECO:0007669"/>
    <property type="project" value="UniProtKB-KW"/>
</dbReference>
<dbReference type="Pfam" id="PF00072">
    <property type="entry name" value="Response_reg"/>
    <property type="match status" value="1"/>
</dbReference>
<sequence>MVFWTQISDLAWLGQLALLITTIGLAFFAGVALTRAWLTYQLKESLYRLGQHNPQEHYLAGKDVFEAIVDAVQRLSEQQEYLLAGFDEEKRRLLSVESCLNGFVVEFLVSEGGRIQVENVDTSIERFFPVTRAEFIANWTTVLKHIDPKYHATFKAVLSRPEAFPNRESIVFSTLKRSGQLPQYFQLTLQRESKPSGVCMYAVCLDVSDLVLAKEQAESADRAKSEFLATISHELRTPLNAIIGFSRLLEEQLTDPQLQGDVRNISSSATSLHLILSDVLEYSRIQANGLRLDMAPFDLEAMVRQVHALNLNLARQKNIEFSLVNESSGSSFVHGDANRLRQVIQNLVSNALKFTETGYVKMRLITGPPAQGRMEVFLEVADSGIGIGPDALQKLFQRFSQASREINRQYGGTGLGLAICKGLVELMGGRIDVSSEPGVGSVFTVSLNLSVAKSATPEKVSKAVTPTGRALDILVVDDHPMNIKLLDRYLGKRGHRVTQATGGLPAVKLCEAQYFDLVLMDIDMPDLDGHEATRQIRASESAGSRDSFICALSGLSDDKNIAQSINSGMNLHMTKPVPFEKLDKLIEELGQTAANRPFVDTTHLTECPVAFPGTTLLFPAKQ</sequence>
<keyword evidence="6" id="KW-0812">Transmembrane</keyword>
<dbReference type="Proteomes" id="UP001165267">
    <property type="component" value="Unassembled WGS sequence"/>
</dbReference>
<evidence type="ECO:0000313" key="9">
    <source>
        <dbReference type="EMBL" id="MCR2747683.1"/>
    </source>
</evidence>
<feature type="domain" description="Histidine kinase" evidence="7">
    <location>
        <begin position="230"/>
        <end position="451"/>
    </location>
</feature>
<accession>A0ABT1XK68</accession>
<dbReference type="PANTHER" id="PTHR45339:SF1">
    <property type="entry name" value="HYBRID SIGNAL TRANSDUCTION HISTIDINE KINASE J"/>
    <property type="match status" value="1"/>
</dbReference>
<dbReference type="CDD" id="cd00082">
    <property type="entry name" value="HisKA"/>
    <property type="match status" value="1"/>
</dbReference>
<dbReference type="InterPro" id="IPR004358">
    <property type="entry name" value="Sig_transdc_His_kin-like_C"/>
</dbReference>
<dbReference type="InterPro" id="IPR001789">
    <property type="entry name" value="Sig_transdc_resp-reg_receiver"/>
</dbReference>
<name>A0ABT1XK68_9BURK</name>
<keyword evidence="4" id="KW-0902">Two-component regulatory system</keyword>